<evidence type="ECO:0000256" key="2">
    <source>
        <dbReference type="ARBA" id="ARBA00022723"/>
    </source>
</evidence>
<dbReference type="AlphaFoldDB" id="A0A2C9WAV0"/>
<dbReference type="Pfam" id="PF13499">
    <property type="entry name" value="EF-hand_7"/>
    <property type="match status" value="1"/>
</dbReference>
<dbReference type="InterPro" id="IPR011992">
    <property type="entry name" value="EF-hand-dom_pair"/>
</dbReference>
<dbReference type="InterPro" id="IPR018247">
    <property type="entry name" value="EF_Hand_1_Ca_BS"/>
</dbReference>
<dbReference type="Gene3D" id="1.10.238.10">
    <property type="entry name" value="EF-hand"/>
    <property type="match status" value="1"/>
</dbReference>
<gene>
    <name evidence="7" type="ORF">MANES_02G047200</name>
</gene>
<keyword evidence="4" id="KW-0106">Calcium</keyword>
<keyword evidence="3" id="KW-0677">Repeat</keyword>
<name>A0A2C9WAV0_MANES</name>
<evidence type="ECO:0000256" key="1">
    <source>
        <dbReference type="ARBA" id="ARBA00003291"/>
    </source>
</evidence>
<dbReference type="PROSITE" id="PS00018">
    <property type="entry name" value="EF_HAND_1"/>
    <property type="match status" value="2"/>
</dbReference>
<keyword evidence="2" id="KW-0479">Metal-binding</keyword>
<sequence>MPHHDQPESSKDMHTISYNELFFTLLHILLCGLFLDEVSDLQKFFSSFWFSLRSKHSFGNSKVWEENKNQDSESSNQQRYFNKRDDRNLSRDEVEMAMGKLGLFCSGESEELQESMGSDELSQLFDEKEPSLEEVKEAFDVFDENKDGFIDAQELQSVLQKLGLREEFSQENCREMIRAYDENRDGRIDFNEFVKFMENIFS</sequence>
<evidence type="ECO:0000256" key="4">
    <source>
        <dbReference type="ARBA" id="ARBA00022837"/>
    </source>
</evidence>
<dbReference type="STRING" id="3983.A0A2C9WAV0"/>
<feature type="domain" description="EF-hand" evidence="6">
    <location>
        <begin position="130"/>
        <end position="165"/>
    </location>
</feature>
<dbReference type="PANTHER" id="PTHR10891">
    <property type="entry name" value="EF-HAND CALCIUM-BINDING DOMAIN CONTAINING PROTEIN"/>
    <property type="match status" value="1"/>
</dbReference>
<dbReference type="FunFam" id="1.10.238.10:FF:000302">
    <property type="entry name" value="Probable calcium-binding protein CML46"/>
    <property type="match status" value="1"/>
</dbReference>
<dbReference type="OMA" id="NAWEEEN"/>
<reference evidence="7" key="1">
    <citation type="submission" date="2016-02" db="EMBL/GenBank/DDBJ databases">
        <title>WGS assembly of Manihot esculenta.</title>
        <authorList>
            <person name="Bredeson J.V."/>
            <person name="Prochnik S.E."/>
            <person name="Lyons J.B."/>
            <person name="Schmutz J."/>
            <person name="Grimwood J."/>
            <person name="Vrebalov J."/>
            <person name="Bart R.S."/>
            <person name="Amuge T."/>
            <person name="Ferguson M.E."/>
            <person name="Green R."/>
            <person name="Putnam N."/>
            <person name="Stites J."/>
            <person name="Rounsley S."/>
            <person name="Rokhsar D.S."/>
        </authorList>
    </citation>
    <scope>NUCLEOTIDE SEQUENCE [LARGE SCALE GENOMIC DNA]</scope>
    <source>
        <tissue evidence="7">Leaf</tissue>
    </source>
</reference>
<dbReference type="PROSITE" id="PS50222">
    <property type="entry name" value="EF_HAND_2"/>
    <property type="match status" value="2"/>
</dbReference>
<dbReference type="SMART" id="SM00054">
    <property type="entry name" value="EFh"/>
    <property type="match status" value="2"/>
</dbReference>
<dbReference type="InterPro" id="IPR002048">
    <property type="entry name" value="EF_hand_dom"/>
</dbReference>
<dbReference type="EMBL" id="CM004388">
    <property type="protein sequence ID" value="OAY56820.1"/>
    <property type="molecule type" value="Genomic_DNA"/>
</dbReference>
<feature type="region of interest" description="Disordered" evidence="5">
    <location>
        <begin position="64"/>
        <end position="84"/>
    </location>
</feature>
<evidence type="ECO:0000256" key="5">
    <source>
        <dbReference type="SAM" id="MobiDB-lite"/>
    </source>
</evidence>
<dbReference type="SUPFAM" id="SSF47473">
    <property type="entry name" value="EF-hand"/>
    <property type="match status" value="1"/>
</dbReference>
<accession>A0A2C9WAV0</accession>
<dbReference type="GO" id="GO:0005509">
    <property type="term" value="F:calcium ion binding"/>
    <property type="evidence" value="ECO:0000318"/>
    <property type="project" value="GO_Central"/>
</dbReference>
<proteinExistence type="predicted"/>
<feature type="domain" description="EF-hand" evidence="6">
    <location>
        <begin position="168"/>
        <end position="202"/>
    </location>
</feature>
<organism evidence="7">
    <name type="scientific">Manihot esculenta</name>
    <name type="common">Cassava</name>
    <name type="synonym">Jatropha manihot</name>
    <dbReference type="NCBI Taxonomy" id="3983"/>
    <lineage>
        <taxon>Eukaryota</taxon>
        <taxon>Viridiplantae</taxon>
        <taxon>Streptophyta</taxon>
        <taxon>Embryophyta</taxon>
        <taxon>Tracheophyta</taxon>
        <taxon>Spermatophyta</taxon>
        <taxon>Magnoliopsida</taxon>
        <taxon>eudicotyledons</taxon>
        <taxon>Gunneridae</taxon>
        <taxon>Pentapetalae</taxon>
        <taxon>rosids</taxon>
        <taxon>fabids</taxon>
        <taxon>Malpighiales</taxon>
        <taxon>Euphorbiaceae</taxon>
        <taxon>Crotonoideae</taxon>
        <taxon>Manihoteae</taxon>
        <taxon>Manihot</taxon>
    </lineage>
</organism>
<evidence type="ECO:0000256" key="3">
    <source>
        <dbReference type="ARBA" id="ARBA00022737"/>
    </source>
</evidence>
<protein>
    <recommendedName>
        <fullName evidence="6">EF-hand domain-containing protein</fullName>
    </recommendedName>
</protein>
<dbReference type="CDD" id="cd00051">
    <property type="entry name" value="EFh"/>
    <property type="match status" value="1"/>
</dbReference>
<evidence type="ECO:0000259" key="6">
    <source>
        <dbReference type="PROSITE" id="PS50222"/>
    </source>
</evidence>
<dbReference type="PRINTS" id="PR01697">
    <property type="entry name" value="PARVALBUMIN"/>
</dbReference>
<comment type="function">
    <text evidence="1">Potential calcium sensor.</text>
</comment>
<evidence type="ECO:0000313" key="7">
    <source>
        <dbReference type="EMBL" id="OAY56820.1"/>
    </source>
</evidence>
<dbReference type="InterPro" id="IPR039647">
    <property type="entry name" value="EF_hand_pair_protein_CML-like"/>
</dbReference>